<dbReference type="Pfam" id="PF06299">
    <property type="entry name" value="DUF1045"/>
    <property type="match status" value="1"/>
</dbReference>
<proteinExistence type="predicted"/>
<gene>
    <name evidence="1" type="ORF">HCU73_09285</name>
</gene>
<name>A0A7X6H0X4_9RHOB</name>
<protein>
    <submittedName>
        <fullName evidence="1">DUF1045 domain-containing protein</fullName>
    </submittedName>
</protein>
<organism evidence="1 2">
    <name type="scientific">Roseicyclus persicicus</name>
    <dbReference type="NCBI Taxonomy" id="2650661"/>
    <lineage>
        <taxon>Bacteria</taxon>
        <taxon>Pseudomonadati</taxon>
        <taxon>Pseudomonadota</taxon>
        <taxon>Alphaproteobacteria</taxon>
        <taxon>Rhodobacterales</taxon>
        <taxon>Roseobacteraceae</taxon>
        <taxon>Roseicyclus</taxon>
    </lineage>
</organism>
<dbReference type="AlphaFoldDB" id="A0A7X6H0X4"/>
<dbReference type="PIRSF" id="PIRSF033328">
    <property type="entry name" value="Phest_Mll4975"/>
    <property type="match status" value="1"/>
</dbReference>
<dbReference type="NCBIfam" id="TIGR03223">
    <property type="entry name" value="Phn_opern_protn"/>
    <property type="match status" value="1"/>
</dbReference>
<dbReference type="RefSeq" id="WP_168623128.1">
    <property type="nucleotide sequence ID" value="NZ_JAAZQQ010000002.1"/>
</dbReference>
<dbReference type="Proteomes" id="UP000526408">
    <property type="component" value="Unassembled WGS sequence"/>
</dbReference>
<comment type="caution">
    <text evidence="1">The sequence shown here is derived from an EMBL/GenBank/DDBJ whole genome shotgun (WGS) entry which is preliminary data.</text>
</comment>
<dbReference type="InterPro" id="IPR009389">
    <property type="entry name" value="DUF1045"/>
</dbReference>
<evidence type="ECO:0000313" key="1">
    <source>
        <dbReference type="EMBL" id="NKX44782.1"/>
    </source>
</evidence>
<accession>A0A7X6H0X4</accession>
<dbReference type="Gene3D" id="3.90.1140.10">
    <property type="entry name" value="Cyclic phosphodiesterase"/>
    <property type="match status" value="1"/>
</dbReference>
<reference evidence="1 2" key="1">
    <citation type="submission" date="2020-04" db="EMBL/GenBank/DDBJ databases">
        <authorList>
            <person name="Yoon J."/>
        </authorList>
    </citation>
    <scope>NUCLEOTIDE SEQUENCE [LARGE SCALE GENOMIC DNA]</scope>
    <source>
        <strain evidence="1 2">KMU-115</strain>
    </source>
</reference>
<evidence type="ECO:0000313" key="2">
    <source>
        <dbReference type="Proteomes" id="UP000526408"/>
    </source>
</evidence>
<dbReference type="EMBL" id="JAAZQQ010000002">
    <property type="protein sequence ID" value="NKX44782.1"/>
    <property type="molecule type" value="Genomic_DNA"/>
</dbReference>
<keyword evidence="2" id="KW-1185">Reference proteome</keyword>
<sequence length="228" mass="24232">MDGFARYGLYVVPGGALYRAGADWLGWDSVAGTAVAQPDLPGLPDAPSRLTATPRKYGFHGTVKPPFRLAPGATAAALDAAARAFCATRPPVTVSRLAVRRLGSFVAVVPDAPALDLAALAAATVAALDPFRAPPTEAELARRRKARLTDRQEALLARWGYPYVMEEFRFHMTLTGSLPQDQAEAARDALAAHLAPVLPAPFAIDSLCLMGEDDAGMFHLVHRYTLAG</sequence>